<keyword evidence="2" id="KW-1185">Reference proteome</keyword>
<dbReference type="EnsemblPlants" id="Zm00001eb009030_T001">
    <property type="protein sequence ID" value="Zm00001eb009030_P001"/>
    <property type="gene ID" value="Zm00001eb009030"/>
</dbReference>
<reference evidence="1" key="2">
    <citation type="submission" date="2019-07" db="EMBL/GenBank/DDBJ databases">
        <authorList>
            <person name="Seetharam A."/>
            <person name="Woodhouse M."/>
            <person name="Cannon E."/>
        </authorList>
    </citation>
    <scope>NUCLEOTIDE SEQUENCE [LARGE SCALE GENOMIC DNA]</scope>
    <source>
        <strain evidence="1">cv. B73</strain>
    </source>
</reference>
<dbReference type="Gramene" id="Zm00001eb009030_T001">
    <property type="protein sequence ID" value="Zm00001eb009030_P001"/>
    <property type="gene ID" value="Zm00001eb009030"/>
</dbReference>
<reference evidence="2" key="1">
    <citation type="submission" date="2015-12" db="EMBL/GenBank/DDBJ databases">
        <title>Update maize B73 reference genome by single molecule sequencing technologies.</title>
        <authorList>
            <consortium name="Maize Genome Sequencing Project"/>
            <person name="Ware D."/>
        </authorList>
    </citation>
    <scope>NUCLEOTIDE SEQUENCE [LARGE SCALE GENOMIC DNA]</scope>
    <source>
        <strain evidence="2">cv. B73</strain>
    </source>
</reference>
<proteinExistence type="predicted"/>
<evidence type="ECO:0000313" key="1">
    <source>
        <dbReference type="EnsemblPlants" id="Zm00001eb009030_P001"/>
    </source>
</evidence>
<dbReference type="InParanoid" id="A0A804LGB2"/>
<name>A0A804LGB2_MAIZE</name>
<evidence type="ECO:0000313" key="2">
    <source>
        <dbReference type="Proteomes" id="UP000007305"/>
    </source>
</evidence>
<organism evidence="1 2">
    <name type="scientific">Zea mays</name>
    <name type="common">Maize</name>
    <dbReference type="NCBI Taxonomy" id="4577"/>
    <lineage>
        <taxon>Eukaryota</taxon>
        <taxon>Viridiplantae</taxon>
        <taxon>Streptophyta</taxon>
        <taxon>Embryophyta</taxon>
        <taxon>Tracheophyta</taxon>
        <taxon>Spermatophyta</taxon>
        <taxon>Magnoliopsida</taxon>
        <taxon>Liliopsida</taxon>
        <taxon>Poales</taxon>
        <taxon>Poaceae</taxon>
        <taxon>PACMAD clade</taxon>
        <taxon>Panicoideae</taxon>
        <taxon>Andropogonodae</taxon>
        <taxon>Andropogoneae</taxon>
        <taxon>Tripsacinae</taxon>
        <taxon>Zea</taxon>
    </lineage>
</organism>
<sequence>MTQSLCLRWVGITIDTILATLLVCLNWKSSTSVACQHYMFDISASLLLSSCLGNPKKSRYISGKAKMHACQPITPVNTRQSQNNLMV</sequence>
<protein>
    <submittedName>
        <fullName evidence="1">Uncharacterized protein</fullName>
    </submittedName>
</protein>
<accession>A0A804LGB2</accession>
<reference evidence="1" key="3">
    <citation type="submission" date="2021-05" db="UniProtKB">
        <authorList>
            <consortium name="EnsemblPlants"/>
        </authorList>
    </citation>
    <scope>IDENTIFICATION</scope>
    <source>
        <strain evidence="1">cv. B73</strain>
    </source>
</reference>
<dbReference type="Proteomes" id="UP000007305">
    <property type="component" value="Chromosome 1"/>
</dbReference>
<dbReference type="AlphaFoldDB" id="A0A804LGB2"/>